<dbReference type="InterPro" id="IPR001073">
    <property type="entry name" value="C1q_dom"/>
</dbReference>
<gene>
    <name evidence="6" type="ORF">KUDE01_000350</name>
</gene>
<name>A0AAD9CDH5_DISEL</name>
<dbReference type="PROSITE" id="PS50871">
    <property type="entry name" value="C1Q"/>
    <property type="match status" value="1"/>
</dbReference>
<keyword evidence="3 4" id="KW-0732">Signal</keyword>
<feature type="signal peptide" evidence="4">
    <location>
        <begin position="1"/>
        <end position="17"/>
    </location>
</feature>
<reference evidence="6" key="1">
    <citation type="submission" date="2023-04" db="EMBL/GenBank/DDBJ databases">
        <title>Chromosome-level genome of Chaenocephalus aceratus.</title>
        <authorList>
            <person name="Park H."/>
        </authorList>
    </citation>
    <scope>NUCLEOTIDE SEQUENCE</scope>
    <source>
        <strain evidence="6">DE</strain>
        <tissue evidence="6">Muscle</tissue>
    </source>
</reference>
<dbReference type="PANTHER" id="PTHR22923:SF103">
    <property type="entry name" value="CEREBELLIN 20-RELATED"/>
    <property type="match status" value="1"/>
</dbReference>
<feature type="chain" id="PRO_5042080568" evidence="4">
    <location>
        <begin position="18"/>
        <end position="324"/>
    </location>
</feature>
<organism evidence="6 7">
    <name type="scientific">Dissostichus eleginoides</name>
    <name type="common">Patagonian toothfish</name>
    <name type="synonym">Dissostichus amissus</name>
    <dbReference type="NCBI Taxonomy" id="100907"/>
    <lineage>
        <taxon>Eukaryota</taxon>
        <taxon>Metazoa</taxon>
        <taxon>Chordata</taxon>
        <taxon>Craniata</taxon>
        <taxon>Vertebrata</taxon>
        <taxon>Euteleostomi</taxon>
        <taxon>Actinopterygii</taxon>
        <taxon>Neopterygii</taxon>
        <taxon>Teleostei</taxon>
        <taxon>Neoteleostei</taxon>
        <taxon>Acanthomorphata</taxon>
        <taxon>Eupercaria</taxon>
        <taxon>Perciformes</taxon>
        <taxon>Notothenioidei</taxon>
        <taxon>Nototheniidae</taxon>
        <taxon>Dissostichus</taxon>
    </lineage>
</organism>
<dbReference type="InterPro" id="IPR050822">
    <property type="entry name" value="Cerebellin_Synaptic_Org"/>
</dbReference>
<comment type="subcellular location">
    <subcellularLocation>
        <location evidence="1">Secreted</location>
    </subcellularLocation>
</comment>
<evidence type="ECO:0000256" key="1">
    <source>
        <dbReference type="ARBA" id="ARBA00004613"/>
    </source>
</evidence>
<dbReference type="AlphaFoldDB" id="A0AAD9CDH5"/>
<dbReference type="GO" id="GO:0099558">
    <property type="term" value="P:maintenance of synapse structure"/>
    <property type="evidence" value="ECO:0007669"/>
    <property type="project" value="TreeGrafter"/>
</dbReference>
<accession>A0AAD9CDH5</accession>
<sequence>MRAAVLLCLLEAALIQANIYAWRGQVVDSRTENACLTDQGSCGCCLMKQQIQRMMMFFSTSLTELEQELTKTKNILNNIRGSVYALSIHLKPSSFTSINMRAIVLLCMLHAAFGMGGYDWVDPSSTSDTASNPCYLDQQSCGCCVMQKQLNRMEQYFNLSYEGMHHVLTESKTALNNFRASRIAFSVALNSNARMLCFGPFPDDKLIPFKHVFINLGDSYSTDTSIFTAPRSGVYSLAVTIYSDIDSPINPFAACANLMVNGHAVAVLPEHKGNDPEDSSTVVVALGLKAGDQVGVLLPAGCVICDNLSHFNTFTGFLLHTTDS</sequence>
<protein>
    <submittedName>
        <fullName evidence="6">Caprin-2</fullName>
    </submittedName>
</protein>
<dbReference type="Pfam" id="PF00386">
    <property type="entry name" value="C1q"/>
    <property type="match status" value="1"/>
</dbReference>
<dbReference type="EMBL" id="JASDAP010000007">
    <property type="protein sequence ID" value="KAK1899559.1"/>
    <property type="molecule type" value="Genomic_DNA"/>
</dbReference>
<dbReference type="Proteomes" id="UP001228049">
    <property type="component" value="Unassembled WGS sequence"/>
</dbReference>
<dbReference type="SUPFAM" id="SSF49842">
    <property type="entry name" value="TNF-like"/>
    <property type="match status" value="1"/>
</dbReference>
<keyword evidence="7" id="KW-1185">Reference proteome</keyword>
<dbReference type="InterPro" id="IPR008983">
    <property type="entry name" value="Tumour_necrosis_fac-like_dom"/>
</dbReference>
<comment type="caution">
    <text evidence="6">The sequence shown here is derived from an EMBL/GenBank/DDBJ whole genome shotgun (WGS) entry which is preliminary data.</text>
</comment>
<evidence type="ECO:0000313" key="7">
    <source>
        <dbReference type="Proteomes" id="UP001228049"/>
    </source>
</evidence>
<evidence type="ECO:0000313" key="6">
    <source>
        <dbReference type="EMBL" id="KAK1899559.1"/>
    </source>
</evidence>
<evidence type="ECO:0000256" key="3">
    <source>
        <dbReference type="ARBA" id="ARBA00022729"/>
    </source>
</evidence>
<dbReference type="SMART" id="SM00110">
    <property type="entry name" value="C1Q"/>
    <property type="match status" value="1"/>
</dbReference>
<evidence type="ECO:0000256" key="4">
    <source>
        <dbReference type="SAM" id="SignalP"/>
    </source>
</evidence>
<feature type="domain" description="C1q" evidence="5">
    <location>
        <begin position="178"/>
        <end position="324"/>
    </location>
</feature>
<evidence type="ECO:0000256" key="2">
    <source>
        <dbReference type="ARBA" id="ARBA00022525"/>
    </source>
</evidence>
<dbReference type="GO" id="GO:0045202">
    <property type="term" value="C:synapse"/>
    <property type="evidence" value="ECO:0007669"/>
    <property type="project" value="TreeGrafter"/>
</dbReference>
<dbReference type="GO" id="GO:0005576">
    <property type="term" value="C:extracellular region"/>
    <property type="evidence" value="ECO:0007669"/>
    <property type="project" value="UniProtKB-SubCell"/>
</dbReference>
<proteinExistence type="predicted"/>
<evidence type="ECO:0000259" key="5">
    <source>
        <dbReference type="PROSITE" id="PS50871"/>
    </source>
</evidence>
<dbReference type="Gene3D" id="2.60.120.40">
    <property type="match status" value="1"/>
</dbReference>
<keyword evidence="2" id="KW-0964">Secreted</keyword>
<dbReference type="PANTHER" id="PTHR22923">
    <property type="entry name" value="CEREBELLIN-RELATED"/>
    <property type="match status" value="1"/>
</dbReference>